<feature type="compositionally biased region" description="Basic and acidic residues" evidence="1">
    <location>
        <begin position="46"/>
        <end position="55"/>
    </location>
</feature>
<accession>A0A326TNX9</accession>
<protein>
    <submittedName>
        <fullName evidence="2">Uncharacterized protein</fullName>
    </submittedName>
</protein>
<dbReference type="Proteomes" id="UP000248806">
    <property type="component" value="Unassembled WGS sequence"/>
</dbReference>
<proteinExistence type="predicted"/>
<organism evidence="2 3">
    <name type="scientific">Thermosporothrix hazakensis</name>
    <dbReference type="NCBI Taxonomy" id="644383"/>
    <lineage>
        <taxon>Bacteria</taxon>
        <taxon>Bacillati</taxon>
        <taxon>Chloroflexota</taxon>
        <taxon>Ktedonobacteria</taxon>
        <taxon>Ktedonobacterales</taxon>
        <taxon>Thermosporotrichaceae</taxon>
        <taxon>Thermosporothrix</taxon>
    </lineage>
</organism>
<sequence length="93" mass="9995">MFHDHIAIRLDPAHKGPPVNCMRDQASGFTPRAACAARAEWDMLRGTPDDDRHAPDGAAPLLIGMPLRGPVTSRPSESGAGRCTCTHFSLDDC</sequence>
<name>A0A326TNX9_THEHA</name>
<dbReference type="AlphaFoldDB" id="A0A326TNX9"/>
<dbReference type="EMBL" id="QKUF01000064">
    <property type="protein sequence ID" value="PZW18055.1"/>
    <property type="molecule type" value="Genomic_DNA"/>
</dbReference>
<keyword evidence="3" id="KW-1185">Reference proteome</keyword>
<evidence type="ECO:0000256" key="1">
    <source>
        <dbReference type="SAM" id="MobiDB-lite"/>
    </source>
</evidence>
<gene>
    <name evidence="2" type="ORF">EI42_06385</name>
</gene>
<reference evidence="2 3" key="1">
    <citation type="submission" date="2018-06" db="EMBL/GenBank/DDBJ databases">
        <title>Genomic Encyclopedia of Archaeal and Bacterial Type Strains, Phase II (KMG-II): from individual species to whole genera.</title>
        <authorList>
            <person name="Goeker M."/>
        </authorList>
    </citation>
    <scope>NUCLEOTIDE SEQUENCE [LARGE SCALE GENOMIC DNA]</scope>
    <source>
        <strain evidence="2 3">ATCC BAA-1881</strain>
    </source>
</reference>
<evidence type="ECO:0000313" key="3">
    <source>
        <dbReference type="Proteomes" id="UP000248806"/>
    </source>
</evidence>
<feature type="region of interest" description="Disordered" evidence="1">
    <location>
        <begin position="46"/>
        <end position="81"/>
    </location>
</feature>
<evidence type="ECO:0000313" key="2">
    <source>
        <dbReference type="EMBL" id="PZW18055.1"/>
    </source>
</evidence>
<comment type="caution">
    <text evidence="2">The sequence shown here is derived from an EMBL/GenBank/DDBJ whole genome shotgun (WGS) entry which is preliminary data.</text>
</comment>